<dbReference type="AlphaFoldDB" id="A0A366KEP2"/>
<dbReference type="Gene3D" id="3.40.1190.10">
    <property type="entry name" value="Mur-like, catalytic domain"/>
    <property type="match status" value="1"/>
</dbReference>
<organism evidence="5 6">
    <name type="scientific">Bifidobacterium xylocopae</name>
    <dbReference type="NCBI Taxonomy" id="2493119"/>
    <lineage>
        <taxon>Bacteria</taxon>
        <taxon>Bacillati</taxon>
        <taxon>Actinomycetota</taxon>
        <taxon>Actinomycetes</taxon>
        <taxon>Bifidobacteriales</taxon>
        <taxon>Bifidobacteriaceae</taxon>
        <taxon>Bifidobacterium</taxon>
    </lineage>
</organism>
<dbReference type="PANTHER" id="PTHR23135:SF4">
    <property type="entry name" value="UDP-N-ACETYLMURAMOYL-L-ALANYL-D-GLUTAMATE--2,6-DIAMINOPIMELATE LIGASE MURE HOMOLOG, CHLOROPLASTIC"/>
    <property type="match status" value="1"/>
</dbReference>
<dbReference type="Gene3D" id="3.90.190.20">
    <property type="entry name" value="Mur ligase, C-terminal domain"/>
    <property type="match status" value="1"/>
</dbReference>
<dbReference type="InterPro" id="IPR013221">
    <property type="entry name" value="Mur_ligase_cen"/>
</dbReference>
<comment type="caution">
    <text evidence="5">The sequence shown here is derived from an EMBL/GenBank/DDBJ whole genome shotgun (WGS) entry which is preliminary data.</text>
</comment>
<dbReference type="InterPro" id="IPR036565">
    <property type="entry name" value="Mur-like_cat_sf"/>
</dbReference>
<dbReference type="GO" id="GO:0005524">
    <property type="term" value="F:ATP binding"/>
    <property type="evidence" value="ECO:0007669"/>
    <property type="project" value="InterPro"/>
</dbReference>
<gene>
    <name evidence="5" type="ORF">CRD59_05100</name>
</gene>
<keyword evidence="6" id="KW-1185">Reference proteome</keyword>
<dbReference type="SUPFAM" id="SSF63418">
    <property type="entry name" value="MurE/MurF N-terminal domain"/>
    <property type="match status" value="1"/>
</dbReference>
<dbReference type="Gene3D" id="3.40.1390.10">
    <property type="entry name" value="MurE/MurF, N-terminal domain"/>
    <property type="match status" value="1"/>
</dbReference>
<dbReference type="EMBL" id="PDCH01000009">
    <property type="protein sequence ID" value="RBP99141.1"/>
    <property type="molecule type" value="Genomic_DNA"/>
</dbReference>
<evidence type="ECO:0000313" key="6">
    <source>
        <dbReference type="Proteomes" id="UP000252345"/>
    </source>
</evidence>
<dbReference type="InterPro" id="IPR035911">
    <property type="entry name" value="MurE/MurF_N"/>
</dbReference>
<feature type="domain" description="Mur ligase C-terminal" evidence="3">
    <location>
        <begin position="356"/>
        <end position="491"/>
    </location>
</feature>
<dbReference type="OrthoDB" id="9800958at2"/>
<accession>A0A366KEP2</accession>
<evidence type="ECO:0000256" key="1">
    <source>
        <dbReference type="ARBA" id="ARBA00022618"/>
    </source>
</evidence>
<dbReference type="SUPFAM" id="SSF53244">
    <property type="entry name" value="MurD-like peptide ligases, peptide-binding domain"/>
    <property type="match status" value="1"/>
</dbReference>
<dbReference type="Pfam" id="PF02875">
    <property type="entry name" value="Mur_ligase_C"/>
    <property type="match status" value="1"/>
</dbReference>
<reference evidence="5 6" key="1">
    <citation type="submission" date="2017-10" db="EMBL/GenBank/DDBJ databases">
        <title>Bifidobacterium xylocopum sp. nov. and Bifidobacterium aemilianum sp. nov., from the carpenter bee (Xylocopa violacea) digestive tract.</title>
        <authorList>
            <person name="Alberoni D."/>
            <person name="Baffoni L."/>
            <person name="Di Gioia D."/>
            <person name="Gaggia F."/>
            <person name="Biavati B."/>
        </authorList>
    </citation>
    <scope>NUCLEOTIDE SEQUENCE [LARGE SCALE GENOMIC DNA]</scope>
    <source>
        <strain evidence="5 6">XV2</strain>
    </source>
</reference>
<dbReference type="Proteomes" id="UP000252345">
    <property type="component" value="Unassembled WGS sequence"/>
</dbReference>
<evidence type="ECO:0000259" key="4">
    <source>
        <dbReference type="Pfam" id="PF08245"/>
    </source>
</evidence>
<dbReference type="Pfam" id="PF08245">
    <property type="entry name" value="Mur_ligase_M"/>
    <property type="match status" value="1"/>
</dbReference>
<keyword evidence="5" id="KW-0436">Ligase</keyword>
<evidence type="ECO:0000259" key="3">
    <source>
        <dbReference type="Pfam" id="PF02875"/>
    </source>
</evidence>
<keyword evidence="1" id="KW-0132">Cell division</keyword>
<protein>
    <submittedName>
        <fullName evidence="5">UDP-N-acetylmuramoyl-L-alanyl-D-glutamate--2, 6-diaminopimelate ligase</fullName>
    </submittedName>
</protein>
<evidence type="ECO:0000313" key="5">
    <source>
        <dbReference type="EMBL" id="RBP99141.1"/>
    </source>
</evidence>
<keyword evidence="2" id="KW-0131">Cell cycle</keyword>
<evidence type="ECO:0000256" key="2">
    <source>
        <dbReference type="ARBA" id="ARBA00023306"/>
    </source>
</evidence>
<proteinExistence type="predicted"/>
<dbReference type="RefSeq" id="WP_113853617.1">
    <property type="nucleotide sequence ID" value="NZ_PDCH01000009.1"/>
</dbReference>
<dbReference type="GO" id="GO:0051301">
    <property type="term" value="P:cell division"/>
    <property type="evidence" value="ECO:0007669"/>
    <property type="project" value="UniProtKB-KW"/>
</dbReference>
<name>A0A366KEP2_9BIFI</name>
<dbReference type="InterPro" id="IPR004101">
    <property type="entry name" value="Mur_ligase_C"/>
</dbReference>
<sequence length="532" mass="58226">MALSLGSAVSILEEHHLLREVVSPKGWTLTVEGPDARRDFSSITYDSRQVSPGTLLCCKGRFQASYMDGLDQAGLAAYLAQEDFSANTGAPGLIVTNARQAMSLLAAEFYDRPQDRLRLVGITGTKGKTTTAYYVHAMLNQASDGRAALLSSVDNCLDGHTYKESELTTPESLDLFRMMRQAVDAGMRYLVMEVSSQAYKMSRVHGLTFDVGGFLNISPDHISPVEHPSFEDYLYCKRRITYNSRRLVLGADHAYADLIRQDAKAAGCPVSDFALRQGVQAKGTEAGWVVEPGRSADESNAFTAFRAGREAGSFHLTMDGLFNGANAAAALAIVDALGLPIGRKEFEALSRVRISGRMERFETPGIVAYVDYAHNYASTAAVLDFIKHKYAGRPLFLTLVTGSAGGKAVDRRKEIVEAAQTRADRLILTEEDTESAKESTGDICRQMMDNVTNPDLEASIVLDRTQAIEQAVERAKAHPERMDAIAVIGKGEERWIKRNGRHEQYEGDDRVIRRLLAGDAGNTRAVARKAGE</sequence>
<dbReference type="PANTHER" id="PTHR23135">
    <property type="entry name" value="MUR LIGASE FAMILY MEMBER"/>
    <property type="match status" value="1"/>
</dbReference>
<dbReference type="InterPro" id="IPR036615">
    <property type="entry name" value="Mur_ligase_C_dom_sf"/>
</dbReference>
<feature type="domain" description="Mur ligase central" evidence="4">
    <location>
        <begin position="122"/>
        <end position="333"/>
    </location>
</feature>
<dbReference type="SUPFAM" id="SSF53623">
    <property type="entry name" value="MurD-like peptide ligases, catalytic domain"/>
    <property type="match status" value="1"/>
</dbReference>
<dbReference type="GO" id="GO:0016881">
    <property type="term" value="F:acid-amino acid ligase activity"/>
    <property type="evidence" value="ECO:0007669"/>
    <property type="project" value="InterPro"/>
</dbReference>